<dbReference type="AlphaFoldDB" id="A0AAU7MYQ5"/>
<sequence length="91" mass="10605">MVFLFGFWNRQFASMLNDLTKEEEQFLVKFGAQIRRLRKGKGMTQADLVFEAKVHGNMIGRIERGERAANLLQLRKIAKALEVNVEELFDF</sequence>
<name>A0AAU7MYQ5_9FLAO</name>
<dbReference type="RefSeq" id="WP_349351998.1">
    <property type="nucleotide sequence ID" value="NZ_CP157804.1"/>
</dbReference>
<dbReference type="InterPro" id="IPR010982">
    <property type="entry name" value="Lambda_DNA-bd_dom_sf"/>
</dbReference>
<dbReference type="InterPro" id="IPR001387">
    <property type="entry name" value="Cro/C1-type_HTH"/>
</dbReference>
<evidence type="ECO:0000313" key="2">
    <source>
        <dbReference type="EMBL" id="XBQ23455.1"/>
    </source>
</evidence>
<dbReference type="Pfam" id="PF01381">
    <property type="entry name" value="HTH_3"/>
    <property type="match status" value="1"/>
</dbReference>
<evidence type="ECO:0000259" key="1">
    <source>
        <dbReference type="PROSITE" id="PS50943"/>
    </source>
</evidence>
<proteinExistence type="predicted"/>
<accession>A0AAU7MYQ5</accession>
<protein>
    <submittedName>
        <fullName evidence="2">Helix-turn-helix transcriptional regulator</fullName>
    </submittedName>
</protein>
<dbReference type="Gene3D" id="1.10.260.40">
    <property type="entry name" value="lambda repressor-like DNA-binding domains"/>
    <property type="match status" value="1"/>
</dbReference>
<gene>
    <name evidence="2" type="ORF">ABNE31_00745</name>
</gene>
<organism evidence="2">
    <name type="scientific">Flagellimonas sp. MMG031</name>
    <dbReference type="NCBI Taxonomy" id="3158549"/>
    <lineage>
        <taxon>Bacteria</taxon>
        <taxon>Pseudomonadati</taxon>
        <taxon>Bacteroidota</taxon>
        <taxon>Flavobacteriia</taxon>
        <taxon>Flavobacteriales</taxon>
        <taxon>Flavobacteriaceae</taxon>
        <taxon>Flagellimonas</taxon>
    </lineage>
</organism>
<reference evidence="2" key="1">
    <citation type="submission" date="2024-05" db="EMBL/GenBank/DDBJ databases">
        <title>Draft Genome Sequences of Flagellimonas sp. MMG031 and Marinobacter sp. MMG032 Isolated from the dinoflagellate Symbiodinium pilosum.</title>
        <authorList>
            <person name="Shikuma N.J."/>
            <person name="Farrell M.V."/>
        </authorList>
    </citation>
    <scope>NUCLEOTIDE SEQUENCE</scope>
    <source>
        <strain evidence="2">MMG031</strain>
    </source>
</reference>
<feature type="domain" description="HTH cro/C1-type" evidence="1">
    <location>
        <begin position="34"/>
        <end position="88"/>
    </location>
</feature>
<dbReference type="SUPFAM" id="SSF47413">
    <property type="entry name" value="lambda repressor-like DNA-binding domains"/>
    <property type="match status" value="1"/>
</dbReference>
<dbReference type="PROSITE" id="PS50943">
    <property type="entry name" value="HTH_CROC1"/>
    <property type="match status" value="1"/>
</dbReference>
<dbReference type="CDD" id="cd00093">
    <property type="entry name" value="HTH_XRE"/>
    <property type="match status" value="1"/>
</dbReference>
<dbReference type="SMART" id="SM00530">
    <property type="entry name" value="HTH_XRE"/>
    <property type="match status" value="1"/>
</dbReference>
<dbReference type="KEGG" id="fld:ABNE31_00745"/>
<dbReference type="EMBL" id="CP157804">
    <property type="protein sequence ID" value="XBQ23455.1"/>
    <property type="molecule type" value="Genomic_DNA"/>
</dbReference>
<dbReference type="GO" id="GO:0003677">
    <property type="term" value="F:DNA binding"/>
    <property type="evidence" value="ECO:0007669"/>
    <property type="project" value="InterPro"/>
</dbReference>